<keyword evidence="1" id="KW-0812">Transmembrane</keyword>
<feature type="transmembrane region" description="Helical" evidence="1">
    <location>
        <begin position="199"/>
        <end position="218"/>
    </location>
</feature>
<keyword evidence="1" id="KW-1133">Transmembrane helix</keyword>
<dbReference type="Proteomes" id="UP001257277">
    <property type="component" value="Unassembled WGS sequence"/>
</dbReference>
<organism evidence="2 3">
    <name type="scientific">Asprobacillus argus</name>
    <dbReference type="NCBI Taxonomy" id="3076534"/>
    <lineage>
        <taxon>Bacteria</taxon>
        <taxon>Pseudomonadati</taxon>
        <taxon>Bacteroidota</taxon>
        <taxon>Flavobacteriia</taxon>
        <taxon>Flavobacteriales</taxon>
        <taxon>Flavobacteriaceae</taxon>
        <taxon>Asprobacillus</taxon>
    </lineage>
</organism>
<feature type="transmembrane region" description="Helical" evidence="1">
    <location>
        <begin position="43"/>
        <end position="65"/>
    </location>
</feature>
<evidence type="ECO:0000313" key="2">
    <source>
        <dbReference type="EMBL" id="MDT7832635.1"/>
    </source>
</evidence>
<feature type="transmembrane region" description="Helical" evidence="1">
    <location>
        <begin position="77"/>
        <end position="96"/>
    </location>
</feature>
<dbReference type="EMBL" id="JAVTTO010000003">
    <property type="protein sequence ID" value="MDT7832635.1"/>
    <property type="molecule type" value="Genomic_DNA"/>
</dbReference>
<sequence length="239" mass="27207">MEKKAILNSYLRIRKLIGTLGIALPVLVYLFHKDLLASISHYYYTESAVFFIAILSAFGFFLISYRGYDKDPSREMLSDNIITNISGFAVLIVVLIPTSCSESGSEFITKTICDTRNYPMFGHDKSLWNIIHLVSAAIFLFTMGWMSIYRFTRTTNKEEMKFENAIYKCCGYAVWICIAILLIQFVGEKFGADLHATKYDVFILETISVGAFGFSWLIKGKALEDIVAFNKMMFGARKK</sequence>
<comment type="caution">
    <text evidence="2">The sequence shown here is derived from an EMBL/GenBank/DDBJ whole genome shotgun (WGS) entry which is preliminary data.</text>
</comment>
<dbReference type="RefSeq" id="WP_349241893.1">
    <property type="nucleotide sequence ID" value="NZ_JAVTTO010000003.1"/>
</dbReference>
<accession>A0ABU3LG56</accession>
<feature type="transmembrane region" description="Helical" evidence="1">
    <location>
        <begin position="169"/>
        <end position="187"/>
    </location>
</feature>
<evidence type="ECO:0000256" key="1">
    <source>
        <dbReference type="SAM" id="Phobius"/>
    </source>
</evidence>
<keyword evidence="1" id="KW-0472">Membrane</keyword>
<keyword evidence="3" id="KW-1185">Reference proteome</keyword>
<feature type="transmembrane region" description="Helical" evidence="1">
    <location>
        <begin position="127"/>
        <end position="148"/>
    </location>
</feature>
<reference evidence="2 3" key="1">
    <citation type="submission" date="2023-09" db="EMBL/GenBank/DDBJ databases">
        <title>Novel taxa isolated from Blanes Bay.</title>
        <authorList>
            <person name="Rey-Velasco X."/>
            <person name="Lucena T."/>
        </authorList>
    </citation>
    <scope>NUCLEOTIDE SEQUENCE [LARGE SCALE GENOMIC DNA]</scope>
    <source>
        <strain evidence="2 3">S356</strain>
    </source>
</reference>
<name>A0ABU3LG56_9FLAO</name>
<proteinExistence type="predicted"/>
<gene>
    <name evidence="2" type="ORF">RQM59_09600</name>
</gene>
<protein>
    <recommendedName>
        <fullName evidence="4">DUF998 domain-containing protein</fullName>
    </recommendedName>
</protein>
<feature type="transmembrane region" description="Helical" evidence="1">
    <location>
        <begin position="12"/>
        <end position="31"/>
    </location>
</feature>
<evidence type="ECO:0000313" key="3">
    <source>
        <dbReference type="Proteomes" id="UP001257277"/>
    </source>
</evidence>
<evidence type="ECO:0008006" key="4">
    <source>
        <dbReference type="Google" id="ProtNLM"/>
    </source>
</evidence>